<protein>
    <submittedName>
        <fullName evidence="1">Uncharacterized protein</fullName>
    </submittedName>
</protein>
<keyword evidence="2" id="KW-1185">Reference proteome</keyword>
<organism evidence="1 2">
    <name type="scientific">Dactylosporangium roseum</name>
    <dbReference type="NCBI Taxonomy" id="47989"/>
    <lineage>
        <taxon>Bacteria</taxon>
        <taxon>Bacillati</taxon>
        <taxon>Actinomycetota</taxon>
        <taxon>Actinomycetes</taxon>
        <taxon>Micromonosporales</taxon>
        <taxon>Micromonosporaceae</taxon>
        <taxon>Dactylosporangium</taxon>
    </lineage>
</organism>
<dbReference type="RefSeq" id="WP_260727097.1">
    <property type="nucleotide sequence ID" value="NZ_BAAABS010000033.1"/>
</dbReference>
<reference evidence="1" key="1">
    <citation type="submission" date="2021-04" db="EMBL/GenBank/DDBJ databases">
        <title>Biosynthetic gene clusters of Dactylosporangioum roseum.</title>
        <authorList>
            <person name="Hartkoorn R.C."/>
            <person name="Beaudoing E."/>
            <person name="Hot D."/>
            <person name="Moureu S."/>
        </authorList>
    </citation>
    <scope>NUCLEOTIDE SEQUENCE</scope>
    <source>
        <strain evidence="1">NRRL B-16295</strain>
    </source>
</reference>
<evidence type="ECO:0000313" key="1">
    <source>
        <dbReference type="EMBL" id="UWZ37734.1"/>
    </source>
</evidence>
<name>A0ABY5Z6R4_9ACTN</name>
<proteinExistence type="predicted"/>
<gene>
    <name evidence="1" type="ORF">Drose_05550</name>
</gene>
<sequence>MDLSTVDRRTRDTLAYHLRHVAAMGGWVTAAYFNRISEHKPVRDLAFTEGLIERGARGRIPTFELTDAGRAWLAGLDA</sequence>
<evidence type="ECO:0000313" key="2">
    <source>
        <dbReference type="Proteomes" id="UP001058271"/>
    </source>
</evidence>
<accession>A0ABY5Z6R4</accession>
<dbReference type="Proteomes" id="UP001058271">
    <property type="component" value="Chromosome"/>
</dbReference>
<dbReference type="EMBL" id="CP073721">
    <property type="protein sequence ID" value="UWZ37734.1"/>
    <property type="molecule type" value="Genomic_DNA"/>
</dbReference>